<dbReference type="PANTHER" id="PTHR44259">
    <property type="entry name" value="OS07G0183000 PROTEIN-RELATED"/>
    <property type="match status" value="1"/>
</dbReference>
<reference evidence="2 3" key="1">
    <citation type="submission" date="2024-04" db="EMBL/GenBank/DDBJ databases">
        <title>Genome assembly C_amara_ONT_v2.</title>
        <authorList>
            <person name="Yant L."/>
            <person name="Moore C."/>
            <person name="Slenker M."/>
        </authorList>
    </citation>
    <scope>NUCLEOTIDE SEQUENCE [LARGE SCALE GENOMIC DNA]</scope>
    <source>
        <tissue evidence="2">Leaf</tissue>
    </source>
</reference>
<accession>A0ABD1B6P0</accession>
<dbReference type="InterPro" id="IPR050942">
    <property type="entry name" value="F-box_BR-signaling"/>
</dbReference>
<gene>
    <name evidence="2" type="ORF">V5N11_004884</name>
</gene>
<dbReference type="AlphaFoldDB" id="A0ABD1B6P0"/>
<dbReference type="EMBL" id="JBANAX010000408">
    <property type="protein sequence ID" value="KAL1209730.1"/>
    <property type="molecule type" value="Genomic_DNA"/>
</dbReference>
<evidence type="ECO:0000313" key="3">
    <source>
        <dbReference type="Proteomes" id="UP001558713"/>
    </source>
</evidence>
<proteinExistence type="predicted"/>
<protein>
    <submittedName>
        <fullName evidence="2">F-box protein</fullName>
    </submittedName>
</protein>
<feature type="domain" description="KIB1-4 beta-propeller" evidence="1">
    <location>
        <begin position="78"/>
        <end position="375"/>
    </location>
</feature>
<sequence length="403" mass="47378">MNTNRDWSKLCPDVLRKIFETLKSPLDSHRAKTVCSDWYAVWKTCKNRPPCPLRIIHQGEYSSTVEGTANYFGLFKTFQTGYCMASSGDWLLMVDRRLKFYILNILTEEKINLPSLESPIRGEQVKFEPGSEWSEEGYLIGPSHKDMVSYDDTFEWKSSTAVMWINDTTRDYVVAWTFKQLYLFLVKKGEGSWCNLNFNENKKQDVVSRLDYKKKLNNGISLSVLDMACDKSKLYLFTFDHHIKIIDFSGKEITENPYRNHPFDFVEKEWEFIWKRKIAVRKSGEVLIILSLKEVLYEERLLFYVFRMNLESFKWERVYSIRNEMLVFGQGVTIGLSLKDLGDGIKSDTIYFVDDDVWEDHRDHDHRVSDCGVFDIATSRIEWPEKFCIEINSTQWFASGVAY</sequence>
<evidence type="ECO:0000313" key="2">
    <source>
        <dbReference type="EMBL" id="KAL1209730.1"/>
    </source>
</evidence>
<dbReference type="Pfam" id="PF03478">
    <property type="entry name" value="Beta-prop_KIB1-4"/>
    <property type="match status" value="1"/>
</dbReference>
<dbReference type="PANTHER" id="PTHR44259:SF104">
    <property type="entry name" value="F-BOX ONLY PROTEIN (DUF295)-RELATED"/>
    <property type="match status" value="1"/>
</dbReference>
<name>A0ABD1B6P0_CARAN</name>
<dbReference type="Proteomes" id="UP001558713">
    <property type="component" value="Unassembled WGS sequence"/>
</dbReference>
<organism evidence="2 3">
    <name type="scientific">Cardamine amara subsp. amara</name>
    <dbReference type="NCBI Taxonomy" id="228776"/>
    <lineage>
        <taxon>Eukaryota</taxon>
        <taxon>Viridiplantae</taxon>
        <taxon>Streptophyta</taxon>
        <taxon>Embryophyta</taxon>
        <taxon>Tracheophyta</taxon>
        <taxon>Spermatophyta</taxon>
        <taxon>Magnoliopsida</taxon>
        <taxon>eudicotyledons</taxon>
        <taxon>Gunneridae</taxon>
        <taxon>Pentapetalae</taxon>
        <taxon>rosids</taxon>
        <taxon>malvids</taxon>
        <taxon>Brassicales</taxon>
        <taxon>Brassicaceae</taxon>
        <taxon>Cardamineae</taxon>
        <taxon>Cardamine</taxon>
    </lineage>
</organism>
<dbReference type="InterPro" id="IPR005174">
    <property type="entry name" value="KIB1-4_b-propeller"/>
</dbReference>
<evidence type="ECO:0000259" key="1">
    <source>
        <dbReference type="Pfam" id="PF03478"/>
    </source>
</evidence>
<keyword evidence="3" id="KW-1185">Reference proteome</keyword>
<dbReference type="Gene3D" id="1.20.1280.50">
    <property type="match status" value="1"/>
</dbReference>
<comment type="caution">
    <text evidence="2">The sequence shown here is derived from an EMBL/GenBank/DDBJ whole genome shotgun (WGS) entry which is preliminary data.</text>
</comment>